<accession>A0A840RTB9</accession>
<reference evidence="1 2" key="1">
    <citation type="submission" date="2020-08" db="EMBL/GenBank/DDBJ databases">
        <title>Genomic Encyclopedia of Type Strains, Phase IV (KMG-IV): sequencing the most valuable type-strain genomes for metagenomic binning, comparative biology and taxonomic classification.</title>
        <authorList>
            <person name="Goeker M."/>
        </authorList>
    </citation>
    <scope>NUCLEOTIDE SEQUENCE [LARGE SCALE GENOMIC DNA]</scope>
    <source>
        <strain evidence="1 2">DSM 23240</strain>
    </source>
</reference>
<dbReference type="AlphaFoldDB" id="A0A840RTB9"/>
<evidence type="ECO:0000313" key="2">
    <source>
        <dbReference type="Proteomes" id="UP000571084"/>
    </source>
</evidence>
<dbReference type="Gene3D" id="3.90.180.10">
    <property type="entry name" value="Medium-chain alcohol dehydrogenases, catalytic domain"/>
    <property type="match status" value="1"/>
</dbReference>
<evidence type="ECO:0000313" key="1">
    <source>
        <dbReference type="EMBL" id="MBB5199934.1"/>
    </source>
</evidence>
<organism evidence="1 2">
    <name type="scientific">Glaciimonas immobilis</name>
    <dbReference type="NCBI Taxonomy" id="728004"/>
    <lineage>
        <taxon>Bacteria</taxon>
        <taxon>Pseudomonadati</taxon>
        <taxon>Pseudomonadota</taxon>
        <taxon>Betaproteobacteria</taxon>
        <taxon>Burkholderiales</taxon>
        <taxon>Oxalobacteraceae</taxon>
        <taxon>Glaciimonas</taxon>
    </lineage>
</organism>
<gene>
    <name evidence="1" type="ORF">HNR39_001766</name>
</gene>
<dbReference type="Pfam" id="PF13602">
    <property type="entry name" value="ADH_zinc_N_2"/>
    <property type="match status" value="1"/>
</dbReference>
<keyword evidence="2" id="KW-1185">Reference proteome</keyword>
<sequence length="52" mass="5942">MQDEIFAFYRANKVKRNVMQIFPMEQFAEALSLVKNGKAQGKVVLATNNHKS</sequence>
<dbReference type="Proteomes" id="UP000571084">
    <property type="component" value="Unassembled WGS sequence"/>
</dbReference>
<name>A0A840RTB9_9BURK</name>
<dbReference type="RefSeq" id="WP_168056284.1">
    <property type="nucleotide sequence ID" value="NZ_JAAOZT010000009.1"/>
</dbReference>
<comment type="caution">
    <text evidence="1">The sequence shown here is derived from an EMBL/GenBank/DDBJ whole genome shotgun (WGS) entry which is preliminary data.</text>
</comment>
<proteinExistence type="predicted"/>
<protein>
    <submittedName>
        <fullName evidence="1">D-arabinose 1-dehydrogenase-like Zn-dependent alcohol dehydrogenase</fullName>
    </submittedName>
</protein>
<dbReference type="EMBL" id="JACHHQ010000003">
    <property type="protein sequence ID" value="MBB5199934.1"/>
    <property type="molecule type" value="Genomic_DNA"/>
</dbReference>